<dbReference type="PROSITE" id="PS51257">
    <property type="entry name" value="PROKAR_LIPOPROTEIN"/>
    <property type="match status" value="1"/>
</dbReference>
<evidence type="ECO:0000313" key="9">
    <source>
        <dbReference type="Proteomes" id="UP001597024"/>
    </source>
</evidence>
<evidence type="ECO:0000256" key="3">
    <source>
        <dbReference type="ARBA" id="ARBA00009370"/>
    </source>
</evidence>
<evidence type="ECO:0000313" key="8">
    <source>
        <dbReference type="EMBL" id="MFD0883936.1"/>
    </source>
</evidence>
<sequence>MDNARVAFRRLRVLLAVLLVVLTAGCGVVEKLAGRKGFRSGSEVMEPTIRKGQYFTVRTVDEDYVPKAGEVVLYRPPAYWSDQTPRPSADVRVSRVIGVPGSYVSCCDATGKVVVNGRSLPEPYVSARPASAMDFEVDVPPGRIWIMGDNRDVSLDSRAYQNATGHGTIAISDVVGVVDDIGPN</sequence>
<protein>
    <recommendedName>
        <fullName evidence="4 6">Signal peptidase I</fullName>
        <ecNumber evidence="4 6">3.4.21.89</ecNumber>
    </recommendedName>
</protein>
<dbReference type="InterPro" id="IPR036286">
    <property type="entry name" value="LexA/Signal_pep-like_sf"/>
</dbReference>
<organism evidence="8 9">
    <name type="scientific">Streptosporangium algeriense</name>
    <dbReference type="NCBI Taxonomy" id="1682748"/>
    <lineage>
        <taxon>Bacteria</taxon>
        <taxon>Bacillati</taxon>
        <taxon>Actinomycetota</taxon>
        <taxon>Actinomycetes</taxon>
        <taxon>Streptosporangiales</taxon>
        <taxon>Streptosporangiaceae</taxon>
        <taxon>Streptosporangium</taxon>
    </lineage>
</organism>
<dbReference type="PANTHER" id="PTHR43390">
    <property type="entry name" value="SIGNAL PEPTIDASE I"/>
    <property type="match status" value="1"/>
</dbReference>
<name>A0ABW3DKS5_9ACTN</name>
<dbReference type="Gene3D" id="2.10.109.10">
    <property type="entry name" value="Umud Fragment, subunit A"/>
    <property type="match status" value="1"/>
</dbReference>
<dbReference type="InterPro" id="IPR019533">
    <property type="entry name" value="Peptidase_S26"/>
</dbReference>
<dbReference type="PRINTS" id="PR00727">
    <property type="entry name" value="LEADERPTASE"/>
</dbReference>
<dbReference type="InterPro" id="IPR019758">
    <property type="entry name" value="Pept_S26A_signal_pept_1_CS"/>
</dbReference>
<dbReference type="EMBL" id="JBHTHX010000093">
    <property type="protein sequence ID" value="MFD0883936.1"/>
    <property type="molecule type" value="Genomic_DNA"/>
</dbReference>
<dbReference type="EC" id="3.4.21.89" evidence="4 6"/>
<evidence type="ECO:0000259" key="7">
    <source>
        <dbReference type="Pfam" id="PF10502"/>
    </source>
</evidence>
<reference evidence="9" key="1">
    <citation type="journal article" date="2019" name="Int. J. Syst. Evol. Microbiol.">
        <title>The Global Catalogue of Microorganisms (GCM) 10K type strain sequencing project: providing services to taxonomists for standard genome sequencing and annotation.</title>
        <authorList>
            <consortium name="The Broad Institute Genomics Platform"/>
            <consortium name="The Broad Institute Genome Sequencing Center for Infectious Disease"/>
            <person name="Wu L."/>
            <person name="Ma J."/>
        </authorList>
    </citation>
    <scope>NUCLEOTIDE SEQUENCE [LARGE SCALE GENOMIC DNA]</scope>
    <source>
        <strain evidence="9">CCUG 62974</strain>
    </source>
</reference>
<dbReference type="Pfam" id="PF10502">
    <property type="entry name" value="Peptidase_S26"/>
    <property type="match status" value="1"/>
</dbReference>
<dbReference type="NCBIfam" id="TIGR02227">
    <property type="entry name" value="sigpep_I_bact"/>
    <property type="match status" value="1"/>
</dbReference>
<proteinExistence type="inferred from homology"/>
<gene>
    <name evidence="8" type="primary">lepB</name>
    <name evidence="8" type="ORF">ACFQ08_05110</name>
</gene>
<evidence type="ECO:0000256" key="5">
    <source>
        <dbReference type="ARBA" id="ARBA00022801"/>
    </source>
</evidence>
<comment type="subcellular location">
    <subcellularLocation>
        <location evidence="2">Cell membrane</location>
        <topology evidence="2">Single-pass type II membrane protein</topology>
    </subcellularLocation>
    <subcellularLocation>
        <location evidence="6">Membrane</location>
        <topology evidence="6">Single-pass type II membrane protein</topology>
    </subcellularLocation>
</comment>
<evidence type="ECO:0000256" key="4">
    <source>
        <dbReference type="ARBA" id="ARBA00013208"/>
    </source>
</evidence>
<keyword evidence="9" id="KW-1185">Reference proteome</keyword>
<dbReference type="PROSITE" id="PS00761">
    <property type="entry name" value="SPASE_I_3"/>
    <property type="match status" value="1"/>
</dbReference>
<comment type="catalytic activity">
    <reaction evidence="1 6">
        <text>Cleavage of hydrophobic, N-terminal signal or leader sequences from secreted and periplasmic proteins.</text>
        <dbReference type="EC" id="3.4.21.89"/>
    </reaction>
</comment>
<dbReference type="PANTHER" id="PTHR43390:SF1">
    <property type="entry name" value="CHLOROPLAST PROCESSING PEPTIDASE"/>
    <property type="match status" value="1"/>
</dbReference>
<keyword evidence="6" id="KW-0645">Protease</keyword>
<evidence type="ECO:0000256" key="6">
    <source>
        <dbReference type="RuleBase" id="RU362042"/>
    </source>
</evidence>
<dbReference type="GO" id="GO:0009003">
    <property type="term" value="F:signal peptidase activity"/>
    <property type="evidence" value="ECO:0007669"/>
    <property type="project" value="UniProtKB-EC"/>
</dbReference>
<comment type="similarity">
    <text evidence="3 6">Belongs to the peptidase S26 family.</text>
</comment>
<dbReference type="SUPFAM" id="SSF51306">
    <property type="entry name" value="LexA/Signal peptidase"/>
    <property type="match status" value="1"/>
</dbReference>
<feature type="domain" description="Peptidase S26" evidence="7">
    <location>
        <begin position="16"/>
        <end position="178"/>
    </location>
</feature>
<dbReference type="InterPro" id="IPR000223">
    <property type="entry name" value="Pept_S26A_signal_pept_1"/>
</dbReference>
<keyword evidence="5 6" id="KW-0378">Hydrolase</keyword>
<dbReference type="CDD" id="cd06530">
    <property type="entry name" value="S26_SPase_I"/>
    <property type="match status" value="1"/>
</dbReference>
<evidence type="ECO:0000256" key="2">
    <source>
        <dbReference type="ARBA" id="ARBA00004401"/>
    </source>
</evidence>
<comment type="caution">
    <text evidence="8">The sequence shown here is derived from an EMBL/GenBank/DDBJ whole genome shotgun (WGS) entry which is preliminary data.</text>
</comment>
<evidence type="ECO:0000256" key="1">
    <source>
        <dbReference type="ARBA" id="ARBA00000677"/>
    </source>
</evidence>
<dbReference type="Proteomes" id="UP001597024">
    <property type="component" value="Unassembled WGS sequence"/>
</dbReference>
<accession>A0ABW3DKS5</accession>